<proteinExistence type="predicted"/>
<dbReference type="Pfam" id="PF11011">
    <property type="entry name" value="DUF2849"/>
    <property type="match status" value="1"/>
</dbReference>
<reference evidence="2 3" key="1">
    <citation type="submission" date="2022-06" db="EMBL/GenBank/DDBJ databases">
        <title>Mesorhizobium sp. strain RP14 Genome sequencing and assembly.</title>
        <authorList>
            <person name="Kim I."/>
        </authorList>
    </citation>
    <scope>NUCLEOTIDE SEQUENCE [LARGE SCALE GENOMIC DNA]</scope>
    <source>
        <strain evidence="3">RP14(2022)</strain>
    </source>
</reference>
<keyword evidence="3" id="KW-1185">Reference proteome</keyword>
<evidence type="ECO:0000313" key="2">
    <source>
        <dbReference type="EMBL" id="MCO6049471.1"/>
    </source>
</evidence>
<feature type="region of interest" description="Disordered" evidence="1">
    <location>
        <begin position="80"/>
        <end position="113"/>
    </location>
</feature>
<dbReference type="RefSeq" id="WP_252817332.1">
    <property type="nucleotide sequence ID" value="NZ_JAMXQS010000003.1"/>
</dbReference>
<evidence type="ECO:0000313" key="3">
    <source>
        <dbReference type="Proteomes" id="UP001205906"/>
    </source>
</evidence>
<dbReference type="InterPro" id="IPR021270">
    <property type="entry name" value="DUF2849"/>
</dbReference>
<sequence length="113" mass="12016">MKVLTANRLTDGIAVWWCETDGWIETILGAKPAASKDEEAALEAVGTEAGRTNFAVDINLIDVNVVEGVPVPVRIRERIRAAGPTNRTDLGKQAEGKLPPQAAPTPFITPANA</sequence>
<dbReference type="Proteomes" id="UP001205906">
    <property type="component" value="Unassembled WGS sequence"/>
</dbReference>
<evidence type="ECO:0000256" key="1">
    <source>
        <dbReference type="SAM" id="MobiDB-lite"/>
    </source>
</evidence>
<dbReference type="EMBL" id="JAMXQS010000003">
    <property type="protein sequence ID" value="MCO6049471.1"/>
    <property type="molecule type" value="Genomic_DNA"/>
</dbReference>
<protein>
    <submittedName>
        <fullName evidence="2">DUF2849 domain-containing protein</fullName>
    </submittedName>
</protein>
<comment type="caution">
    <text evidence="2">The sequence shown here is derived from an EMBL/GenBank/DDBJ whole genome shotgun (WGS) entry which is preliminary data.</text>
</comment>
<name>A0ABT1C5N6_9HYPH</name>
<organism evidence="2 3">
    <name type="scientific">Mesorhizobium liriopis</name>
    <dbReference type="NCBI Taxonomy" id="2953882"/>
    <lineage>
        <taxon>Bacteria</taxon>
        <taxon>Pseudomonadati</taxon>
        <taxon>Pseudomonadota</taxon>
        <taxon>Alphaproteobacteria</taxon>
        <taxon>Hyphomicrobiales</taxon>
        <taxon>Phyllobacteriaceae</taxon>
        <taxon>Mesorhizobium</taxon>
    </lineage>
</organism>
<accession>A0ABT1C5N6</accession>
<gene>
    <name evidence="2" type="ORF">NGM99_06665</name>
</gene>